<dbReference type="Gene3D" id="1.20.5.1200">
    <property type="entry name" value="Alpha-tocopherol transfer"/>
    <property type="match status" value="1"/>
</dbReference>
<organism evidence="2 3">
    <name type="scientific">Polypedilum vanderplanki</name>
    <name type="common">Sleeping chironomid midge</name>
    <dbReference type="NCBI Taxonomy" id="319348"/>
    <lineage>
        <taxon>Eukaryota</taxon>
        <taxon>Metazoa</taxon>
        <taxon>Ecdysozoa</taxon>
        <taxon>Arthropoda</taxon>
        <taxon>Hexapoda</taxon>
        <taxon>Insecta</taxon>
        <taxon>Pterygota</taxon>
        <taxon>Neoptera</taxon>
        <taxon>Endopterygota</taxon>
        <taxon>Diptera</taxon>
        <taxon>Nematocera</taxon>
        <taxon>Chironomoidea</taxon>
        <taxon>Chironomidae</taxon>
        <taxon>Chironominae</taxon>
        <taxon>Polypedilum</taxon>
        <taxon>Polypedilum</taxon>
    </lineage>
</organism>
<evidence type="ECO:0000313" key="2">
    <source>
        <dbReference type="EMBL" id="KAG5683982.1"/>
    </source>
</evidence>
<protein>
    <recommendedName>
        <fullName evidence="1">CRAL-TRIO domain-containing protein</fullName>
    </recommendedName>
</protein>
<dbReference type="OrthoDB" id="6682367at2759"/>
<accession>A0A9J6CQU7</accession>
<gene>
    <name evidence="2" type="ORF">PVAND_013237</name>
</gene>
<keyword evidence="3" id="KW-1185">Reference proteome</keyword>
<comment type="caution">
    <text evidence="2">The sequence shown here is derived from an EMBL/GenBank/DDBJ whole genome shotgun (WGS) entry which is preliminary data.</text>
</comment>
<dbReference type="InterPro" id="IPR036865">
    <property type="entry name" value="CRAL-TRIO_dom_sf"/>
</dbReference>
<dbReference type="PANTHER" id="PTHR10174:SF224">
    <property type="entry name" value="RETINOL-BINDING PROTEIN PINTA"/>
    <property type="match status" value="1"/>
</dbReference>
<dbReference type="PROSITE" id="PS50191">
    <property type="entry name" value="CRAL_TRIO"/>
    <property type="match status" value="1"/>
</dbReference>
<proteinExistence type="predicted"/>
<dbReference type="EMBL" id="JADBJN010000001">
    <property type="protein sequence ID" value="KAG5683982.1"/>
    <property type="molecule type" value="Genomic_DNA"/>
</dbReference>
<dbReference type="Gene3D" id="3.40.525.10">
    <property type="entry name" value="CRAL-TRIO lipid binding domain"/>
    <property type="match status" value="1"/>
</dbReference>
<reference evidence="2" key="1">
    <citation type="submission" date="2021-03" db="EMBL/GenBank/DDBJ databases">
        <title>Chromosome level genome of the anhydrobiotic midge Polypedilum vanderplanki.</title>
        <authorList>
            <person name="Yoshida Y."/>
            <person name="Kikawada T."/>
            <person name="Gusev O."/>
        </authorList>
    </citation>
    <scope>NUCLEOTIDE SEQUENCE</scope>
    <source>
        <strain evidence="2">NIAS01</strain>
        <tissue evidence="2">Whole body or cell culture</tissue>
    </source>
</reference>
<dbReference type="InterPro" id="IPR036273">
    <property type="entry name" value="CRAL/TRIO_N_dom_sf"/>
</dbReference>
<dbReference type="SMART" id="SM00516">
    <property type="entry name" value="SEC14"/>
    <property type="match status" value="1"/>
</dbReference>
<dbReference type="InterPro" id="IPR001251">
    <property type="entry name" value="CRAL-TRIO_dom"/>
</dbReference>
<dbReference type="PRINTS" id="PR00180">
    <property type="entry name" value="CRETINALDHBP"/>
</dbReference>
<dbReference type="AlphaFoldDB" id="A0A9J6CQU7"/>
<dbReference type="Pfam" id="PF00650">
    <property type="entry name" value="CRAL_TRIO"/>
    <property type="match status" value="1"/>
</dbReference>
<dbReference type="CDD" id="cd00170">
    <property type="entry name" value="SEC14"/>
    <property type="match status" value="1"/>
</dbReference>
<dbReference type="Gene3D" id="1.10.8.20">
    <property type="entry name" value="N-terminal domain of phosphatidylinositol transfer protein sec14p"/>
    <property type="match status" value="1"/>
</dbReference>
<dbReference type="GO" id="GO:1902936">
    <property type="term" value="F:phosphatidylinositol bisphosphate binding"/>
    <property type="evidence" value="ECO:0007669"/>
    <property type="project" value="TreeGrafter"/>
</dbReference>
<dbReference type="SUPFAM" id="SSF52087">
    <property type="entry name" value="CRAL/TRIO domain"/>
    <property type="match status" value="1"/>
</dbReference>
<dbReference type="Proteomes" id="UP001107558">
    <property type="component" value="Chromosome 1"/>
</dbReference>
<dbReference type="GO" id="GO:0016020">
    <property type="term" value="C:membrane"/>
    <property type="evidence" value="ECO:0007669"/>
    <property type="project" value="TreeGrafter"/>
</dbReference>
<dbReference type="SUPFAM" id="SSF46938">
    <property type="entry name" value="CRAL/TRIO N-terminal domain"/>
    <property type="match status" value="1"/>
</dbReference>
<sequence length="271" mass="32010">MSISKLDNLARMYAFEHLGETREAVINGLKEIKEFINSDEVLKKIKISEIVIMYFLRSNKFRIERAKKKIKSYYVYRMDISEWFSNRDPFLPTISELLELGVFLPVIEKDECNRQIVILRVAAHNPKIHNQNDVMKVSLMVLDWLIYNDELTSVYGTRAIFDMKNVQLGHALQMTPTIIMRAVQSMESYPTRIQQLYFVNAHKSINVILDIFKKFMSQKLKNRIIVSKNNPEFNANDHLPIDLGGTNRSYKELSIYWKNKLENNHLWFREN</sequence>
<evidence type="ECO:0000313" key="3">
    <source>
        <dbReference type="Proteomes" id="UP001107558"/>
    </source>
</evidence>
<dbReference type="PANTHER" id="PTHR10174">
    <property type="entry name" value="ALPHA-TOCOPHEROL TRANSFER PROTEIN-RELATED"/>
    <property type="match status" value="1"/>
</dbReference>
<feature type="domain" description="CRAL-TRIO" evidence="1">
    <location>
        <begin position="91"/>
        <end position="251"/>
    </location>
</feature>
<name>A0A9J6CQU7_POLVA</name>
<evidence type="ECO:0000259" key="1">
    <source>
        <dbReference type="PROSITE" id="PS50191"/>
    </source>
</evidence>